<name>A0AAV7L255_PLEWA</name>
<dbReference type="Proteomes" id="UP001066276">
    <property type="component" value="Chromosome 12"/>
</dbReference>
<evidence type="ECO:0000313" key="3">
    <source>
        <dbReference type="Proteomes" id="UP001066276"/>
    </source>
</evidence>
<protein>
    <submittedName>
        <fullName evidence="2">Uncharacterized protein</fullName>
    </submittedName>
</protein>
<dbReference type="EMBL" id="JANPWB010000016">
    <property type="protein sequence ID" value="KAJ1085602.1"/>
    <property type="molecule type" value="Genomic_DNA"/>
</dbReference>
<sequence>MRRPRQCNLCHQLHSSSWAGHSRLRPAAARGAPSGAWSHPGRTTSSARVTSCALQSHSSENGALGPGAAHPPAPPPWALVPACTSSPAVAPRGPLPGGVDFLALKEKHLQTGTAIIFQAKHFKKRQPSHRFFLSGLAVTFASAFVHQAQTATRFMKEPDIKLSSKALQQSCIVPHLLWSLRFCERHLWEHRLASHHLLKLQDQFLPTKLMSLFNVKKPVAVEVCSKHPLTM</sequence>
<evidence type="ECO:0000313" key="2">
    <source>
        <dbReference type="EMBL" id="KAJ1085602.1"/>
    </source>
</evidence>
<feature type="region of interest" description="Disordered" evidence="1">
    <location>
        <begin position="21"/>
        <end position="49"/>
    </location>
</feature>
<organism evidence="2 3">
    <name type="scientific">Pleurodeles waltl</name>
    <name type="common">Iberian ribbed newt</name>
    <dbReference type="NCBI Taxonomy" id="8319"/>
    <lineage>
        <taxon>Eukaryota</taxon>
        <taxon>Metazoa</taxon>
        <taxon>Chordata</taxon>
        <taxon>Craniata</taxon>
        <taxon>Vertebrata</taxon>
        <taxon>Euteleostomi</taxon>
        <taxon>Amphibia</taxon>
        <taxon>Batrachia</taxon>
        <taxon>Caudata</taxon>
        <taxon>Salamandroidea</taxon>
        <taxon>Salamandridae</taxon>
        <taxon>Pleurodelinae</taxon>
        <taxon>Pleurodeles</taxon>
    </lineage>
</organism>
<proteinExistence type="predicted"/>
<feature type="compositionally biased region" description="Low complexity" evidence="1">
    <location>
        <begin position="25"/>
        <end position="38"/>
    </location>
</feature>
<evidence type="ECO:0000256" key="1">
    <source>
        <dbReference type="SAM" id="MobiDB-lite"/>
    </source>
</evidence>
<dbReference type="AlphaFoldDB" id="A0AAV7L255"/>
<accession>A0AAV7L255</accession>
<gene>
    <name evidence="2" type="ORF">NDU88_005732</name>
</gene>
<keyword evidence="3" id="KW-1185">Reference proteome</keyword>
<comment type="caution">
    <text evidence="2">The sequence shown here is derived from an EMBL/GenBank/DDBJ whole genome shotgun (WGS) entry which is preliminary data.</text>
</comment>
<reference evidence="2" key="1">
    <citation type="journal article" date="2022" name="bioRxiv">
        <title>Sequencing and chromosome-scale assembly of the giantPleurodeles waltlgenome.</title>
        <authorList>
            <person name="Brown T."/>
            <person name="Elewa A."/>
            <person name="Iarovenko S."/>
            <person name="Subramanian E."/>
            <person name="Araus A.J."/>
            <person name="Petzold A."/>
            <person name="Susuki M."/>
            <person name="Suzuki K.-i.T."/>
            <person name="Hayashi T."/>
            <person name="Toyoda A."/>
            <person name="Oliveira C."/>
            <person name="Osipova E."/>
            <person name="Leigh N.D."/>
            <person name="Simon A."/>
            <person name="Yun M.H."/>
        </authorList>
    </citation>
    <scope>NUCLEOTIDE SEQUENCE</scope>
    <source>
        <strain evidence="2">20211129_DDA</strain>
        <tissue evidence="2">Liver</tissue>
    </source>
</reference>